<dbReference type="InterPro" id="IPR000917">
    <property type="entry name" value="Sulfatase_N"/>
</dbReference>
<dbReference type="PANTHER" id="PTHR30443">
    <property type="entry name" value="INNER MEMBRANE PROTEIN"/>
    <property type="match status" value="1"/>
</dbReference>
<dbReference type="InterPro" id="IPR017850">
    <property type="entry name" value="Alkaline_phosphatase_core_sf"/>
</dbReference>
<keyword evidence="7" id="KW-0472">Membrane</keyword>
<evidence type="ECO:0000256" key="3">
    <source>
        <dbReference type="ARBA" id="ARBA00022519"/>
    </source>
</evidence>
<evidence type="ECO:0000256" key="6">
    <source>
        <dbReference type="ARBA" id="ARBA00022989"/>
    </source>
</evidence>
<dbReference type="InterPro" id="IPR012549">
    <property type="entry name" value="EptA-like_N"/>
</dbReference>
<evidence type="ECO:0000259" key="9">
    <source>
        <dbReference type="Pfam" id="PF08019"/>
    </source>
</evidence>
<dbReference type="Pfam" id="PF08019">
    <property type="entry name" value="EptA_B_N"/>
    <property type="match status" value="1"/>
</dbReference>
<sequence>MYPMPIRPLLNTLRNEFVVSAVLALFLGFFLNYTVYFSRAQNQLLLAGDYGSLYLIAEIFANVLFSFFLFRLIAQTGLLSFKILSSFIILVSIAVSYYVMFYDVIIGYGILVSTLATDSVELSQEAVGGHFYLWFSLLSIPALFLIWSAKKTSIQTASRRRALALFTFIVIPVLIFGYLKLADANQKKIEMNGSIDVSSYGGELSYSYLPTNWIVPLVQYAVVKYDDTFNEIDLFDPADEFTYTPAPQNDDLYVVFVIGETARWDHMQLLGYERETTPLLSADKNVIAFKGQSCDTSTKLSLRCMFVREGGVKDNEQRTVTENNVFSVMKQNGFYSELFSMQSEVWFYNRLDLDNYLIREMITAQNRTPGKAIRDELLMDEVDDMLARKKQGQNLIILHTKGSHHLYSKRYPPEFRKYMPECTEEGTKCSIQEEINAYDNSILYTDHFLHDLTEKLKDKNAIVFYTSDHGESLGENNGMRLHGTPRHIAPPEQFRVPFIVWMSDNYIKNNPSLFDNLKENSRTRTFFHHELFDTILGCSGVTSSDGGINNKNNLCYR</sequence>
<dbReference type="RefSeq" id="WP_004240595.1">
    <property type="nucleotide sequence ID" value="NZ_BGLW01000003.1"/>
</dbReference>
<proteinExistence type="predicted"/>
<evidence type="ECO:0000313" key="11">
    <source>
        <dbReference type="Proteomes" id="UP000650477"/>
    </source>
</evidence>
<dbReference type="PANTHER" id="PTHR30443:SF3">
    <property type="entry name" value="KDO(2)-LIPID A PHOSPHOETHANOLAMINE 7''-TRANSFERASE"/>
    <property type="match status" value="1"/>
</dbReference>
<reference evidence="10" key="1">
    <citation type="submission" date="2017-12" db="EMBL/GenBank/DDBJ databases">
        <title>Genome sequencing and analysis.</title>
        <authorList>
            <person name="Huang Y.-T."/>
        </authorList>
    </citation>
    <scope>NUCLEOTIDE SEQUENCE</scope>
    <source>
        <strain evidence="10">VGH116</strain>
    </source>
</reference>
<evidence type="ECO:0000256" key="4">
    <source>
        <dbReference type="ARBA" id="ARBA00022679"/>
    </source>
</evidence>
<dbReference type="CDD" id="cd16017">
    <property type="entry name" value="LptA"/>
    <property type="match status" value="1"/>
</dbReference>
<feature type="domain" description="Sulfatase N-terminal" evidence="8">
    <location>
        <begin position="254"/>
        <end position="541"/>
    </location>
</feature>
<dbReference type="NCBIfam" id="NF008593">
    <property type="entry name" value="PRK11560.1"/>
    <property type="match status" value="1"/>
</dbReference>
<dbReference type="SUPFAM" id="SSF53649">
    <property type="entry name" value="Alkaline phosphatase-like"/>
    <property type="match status" value="1"/>
</dbReference>
<feature type="domain" description="Phosphoethanolamine transferase N-terminal" evidence="9">
    <location>
        <begin position="65"/>
        <end position="176"/>
    </location>
</feature>
<dbReference type="EMBL" id="PKLF01000009">
    <property type="protein sequence ID" value="MBE8613010.1"/>
    <property type="molecule type" value="Genomic_DNA"/>
</dbReference>
<evidence type="ECO:0000256" key="7">
    <source>
        <dbReference type="ARBA" id="ARBA00023136"/>
    </source>
</evidence>
<evidence type="ECO:0000259" key="8">
    <source>
        <dbReference type="Pfam" id="PF00884"/>
    </source>
</evidence>
<dbReference type="InterPro" id="IPR040423">
    <property type="entry name" value="PEA_transferase"/>
</dbReference>
<evidence type="ECO:0000256" key="1">
    <source>
        <dbReference type="ARBA" id="ARBA00004429"/>
    </source>
</evidence>
<evidence type="ECO:0000313" key="10">
    <source>
        <dbReference type="EMBL" id="MBE8613010.1"/>
    </source>
</evidence>
<dbReference type="AlphaFoldDB" id="A0A8F5SUQ2"/>
<dbReference type="GO" id="GO:0009244">
    <property type="term" value="P:lipopolysaccharide core region biosynthetic process"/>
    <property type="evidence" value="ECO:0007669"/>
    <property type="project" value="TreeGrafter"/>
</dbReference>
<keyword evidence="5" id="KW-0812">Transmembrane</keyword>
<organism evidence="10 11">
    <name type="scientific">Morganella morganii</name>
    <name type="common">Proteus morganii</name>
    <dbReference type="NCBI Taxonomy" id="582"/>
    <lineage>
        <taxon>Bacteria</taxon>
        <taxon>Pseudomonadati</taxon>
        <taxon>Pseudomonadota</taxon>
        <taxon>Gammaproteobacteria</taxon>
        <taxon>Enterobacterales</taxon>
        <taxon>Morganellaceae</taxon>
        <taxon>Morganella</taxon>
    </lineage>
</organism>
<name>A0A8F5SUQ2_MORMO</name>
<keyword evidence="2" id="KW-1003">Cell membrane</keyword>
<comment type="caution">
    <text evidence="10">The sequence shown here is derived from an EMBL/GenBank/DDBJ whole genome shotgun (WGS) entry which is preliminary data.</text>
</comment>
<gene>
    <name evidence="10" type="ORF">CYG68_11430</name>
</gene>
<comment type="subcellular location">
    <subcellularLocation>
        <location evidence="1">Cell inner membrane</location>
        <topology evidence="1">Multi-pass membrane protein</topology>
    </subcellularLocation>
</comment>
<accession>A0A8F5SUQ2</accession>
<keyword evidence="3" id="KW-0997">Cell inner membrane</keyword>
<dbReference type="GO" id="GO:0009245">
    <property type="term" value="P:lipid A biosynthetic process"/>
    <property type="evidence" value="ECO:0007669"/>
    <property type="project" value="TreeGrafter"/>
</dbReference>
<evidence type="ECO:0000256" key="5">
    <source>
        <dbReference type="ARBA" id="ARBA00022692"/>
    </source>
</evidence>
<dbReference type="InterPro" id="IPR058130">
    <property type="entry name" value="PEA_transf_C"/>
</dbReference>
<keyword evidence="4 10" id="KW-0808">Transferase</keyword>
<protein>
    <submittedName>
        <fullName evidence="10">Kdo(2)-lipid A phosphoethanolamine 7''-transferase</fullName>
    </submittedName>
</protein>
<dbReference type="GO" id="GO:0043838">
    <property type="term" value="F:phosphatidylethanolamine:Kdo2-lipid A phosphoethanolamine transferase activity"/>
    <property type="evidence" value="ECO:0007669"/>
    <property type="project" value="TreeGrafter"/>
</dbReference>
<evidence type="ECO:0000256" key="2">
    <source>
        <dbReference type="ARBA" id="ARBA00022475"/>
    </source>
</evidence>
<dbReference type="Proteomes" id="UP000650477">
    <property type="component" value="Unassembled WGS sequence"/>
</dbReference>
<dbReference type="GO" id="GO:0005886">
    <property type="term" value="C:plasma membrane"/>
    <property type="evidence" value="ECO:0007669"/>
    <property type="project" value="UniProtKB-SubCell"/>
</dbReference>
<keyword evidence="6" id="KW-1133">Transmembrane helix</keyword>
<dbReference type="Pfam" id="PF00884">
    <property type="entry name" value="Sulfatase"/>
    <property type="match status" value="1"/>
</dbReference>
<dbReference type="Gene3D" id="3.40.720.10">
    <property type="entry name" value="Alkaline Phosphatase, subunit A"/>
    <property type="match status" value="1"/>
</dbReference>